<protein>
    <submittedName>
        <fullName evidence="1">Uncharacterized protein</fullName>
    </submittedName>
</protein>
<dbReference type="EMBL" id="HBII01016908">
    <property type="protein sequence ID" value="CAE0348272.1"/>
    <property type="molecule type" value="Transcribed_RNA"/>
</dbReference>
<proteinExistence type="predicted"/>
<dbReference type="Gene3D" id="3.30.200.20">
    <property type="entry name" value="Phosphorylase Kinase, domain 1"/>
    <property type="match status" value="1"/>
</dbReference>
<name>A0A7S3N918_9SPIT</name>
<evidence type="ECO:0000313" key="1">
    <source>
        <dbReference type="EMBL" id="CAE0348272.1"/>
    </source>
</evidence>
<dbReference type="SUPFAM" id="SSF56112">
    <property type="entry name" value="Protein kinase-like (PK-like)"/>
    <property type="match status" value="1"/>
</dbReference>
<dbReference type="AlphaFoldDB" id="A0A7S3N918"/>
<accession>A0A7S3N918</accession>
<dbReference type="InterPro" id="IPR011009">
    <property type="entry name" value="Kinase-like_dom_sf"/>
</dbReference>
<organism evidence="1">
    <name type="scientific">Euplotes harpa</name>
    <dbReference type="NCBI Taxonomy" id="151035"/>
    <lineage>
        <taxon>Eukaryota</taxon>
        <taxon>Sar</taxon>
        <taxon>Alveolata</taxon>
        <taxon>Ciliophora</taxon>
        <taxon>Intramacronucleata</taxon>
        <taxon>Spirotrichea</taxon>
        <taxon>Hypotrichia</taxon>
        <taxon>Euplotida</taxon>
        <taxon>Euplotidae</taxon>
        <taxon>Euplotes</taxon>
    </lineage>
</organism>
<reference evidence="1" key="1">
    <citation type="submission" date="2021-01" db="EMBL/GenBank/DDBJ databases">
        <authorList>
            <person name="Corre E."/>
            <person name="Pelletier E."/>
            <person name="Niang G."/>
            <person name="Scheremetjew M."/>
            <person name="Finn R."/>
            <person name="Kale V."/>
            <person name="Holt S."/>
            <person name="Cochrane G."/>
            <person name="Meng A."/>
            <person name="Brown T."/>
            <person name="Cohen L."/>
        </authorList>
    </citation>
    <scope>NUCLEOTIDE SEQUENCE</scope>
    <source>
        <strain evidence="1">FSP1.4</strain>
    </source>
</reference>
<sequence length="118" mass="14013">MKKMLKFDPSERISVADALKHDFFSDLHCEEDEPTTERVDAFDFDFEKYDLTIDELKIEIFDEISLYHSAKAQQKYIKNRKDHPEGVLHLKHKRIADQCKKFKRILPTKKSSKKVVKT</sequence>
<gene>
    <name evidence="1" type="ORF">EHAR0213_LOCUS7183</name>
</gene>
<dbReference type="Gene3D" id="1.10.510.10">
    <property type="entry name" value="Transferase(Phosphotransferase) domain 1"/>
    <property type="match status" value="1"/>
</dbReference>